<evidence type="ECO:0008006" key="3">
    <source>
        <dbReference type="Google" id="ProtNLM"/>
    </source>
</evidence>
<evidence type="ECO:0000313" key="1">
    <source>
        <dbReference type="EMBL" id="MBY6138555.1"/>
    </source>
</evidence>
<dbReference type="Proteomes" id="UP000766629">
    <property type="component" value="Unassembled WGS sequence"/>
</dbReference>
<sequence>MAAANQILARESTAAKMLDMPLKEFRALVAAGSLPKPVKIGGKVERWSVKQLEAISSGTMLSEDFEW</sequence>
<comment type="caution">
    <text evidence="1">The sequence shown here is derived from an EMBL/GenBank/DDBJ whole genome shotgun (WGS) entry which is preliminary data.</text>
</comment>
<dbReference type="RefSeq" id="WP_222507526.1">
    <property type="nucleotide sequence ID" value="NZ_JAHVJA010000001.1"/>
</dbReference>
<accession>A0ABS7NBH2</accession>
<organism evidence="1 2">
    <name type="scientific">Leisingera daeponensis</name>
    <dbReference type="NCBI Taxonomy" id="405746"/>
    <lineage>
        <taxon>Bacteria</taxon>
        <taxon>Pseudomonadati</taxon>
        <taxon>Pseudomonadota</taxon>
        <taxon>Alphaproteobacteria</taxon>
        <taxon>Rhodobacterales</taxon>
        <taxon>Roseobacteraceae</taxon>
        <taxon>Leisingera</taxon>
    </lineage>
</organism>
<protein>
    <recommendedName>
        <fullName evidence="3">AlpA family phage regulatory protein</fullName>
    </recommendedName>
</protein>
<reference evidence="1 2" key="1">
    <citation type="submission" date="2021-06" db="EMBL/GenBank/DDBJ databases">
        <title>50 bacteria genomes isolated from Dapeng, Shenzhen, China.</title>
        <authorList>
            <person name="Zheng W."/>
            <person name="Yu S."/>
            <person name="Huang Y."/>
        </authorList>
    </citation>
    <scope>NUCLEOTIDE SEQUENCE [LARGE SCALE GENOMIC DNA]</scope>
    <source>
        <strain evidence="1 2">DP1N14-2</strain>
    </source>
</reference>
<dbReference type="EMBL" id="JAHVJA010000001">
    <property type="protein sequence ID" value="MBY6138555.1"/>
    <property type="molecule type" value="Genomic_DNA"/>
</dbReference>
<gene>
    <name evidence="1" type="ORF">KUV26_03825</name>
</gene>
<evidence type="ECO:0000313" key="2">
    <source>
        <dbReference type="Proteomes" id="UP000766629"/>
    </source>
</evidence>
<name>A0ABS7NBH2_9RHOB</name>
<proteinExistence type="predicted"/>
<keyword evidence="2" id="KW-1185">Reference proteome</keyword>